<protein>
    <submittedName>
        <fullName evidence="1">Uncharacterized protein</fullName>
    </submittedName>
</protein>
<dbReference type="PANTHER" id="PTHR36986:SF1">
    <property type="entry name" value="UPF0643 PROTEIN PB2B2.08"/>
    <property type="match status" value="1"/>
</dbReference>
<evidence type="ECO:0000313" key="1">
    <source>
        <dbReference type="EMBL" id="KIV77397.1"/>
    </source>
</evidence>
<gene>
    <name evidence="1" type="ORF">PV11_09194</name>
</gene>
<dbReference type="Proteomes" id="UP000053599">
    <property type="component" value="Unassembled WGS sequence"/>
</dbReference>
<accession>A0A0D1Y3J5</accession>
<dbReference type="PANTHER" id="PTHR36986">
    <property type="entry name" value="UPF0643 PROTEIN PB2B2.08"/>
    <property type="match status" value="1"/>
</dbReference>
<reference evidence="1 2" key="1">
    <citation type="submission" date="2015-01" db="EMBL/GenBank/DDBJ databases">
        <title>The Genome Sequence of Exophiala sideris CBS121828.</title>
        <authorList>
            <consortium name="The Broad Institute Genomics Platform"/>
            <person name="Cuomo C."/>
            <person name="de Hoog S."/>
            <person name="Gorbushina A."/>
            <person name="Stielow B."/>
            <person name="Teixiera M."/>
            <person name="Abouelleil A."/>
            <person name="Chapman S.B."/>
            <person name="Priest M."/>
            <person name="Young S.K."/>
            <person name="Wortman J."/>
            <person name="Nusbaum C."/>
            <person name="Birren B."/>
        </authorList>
    </citation>
    <scope>NUCLEOTIDE SEQUENCE [LARGE SCALE GENOMIC DNA]</scope>
    <source>
        <strain evidence="1 2">CBS 121828</strain>
    </source>
</reference>
<dbReference type="OrthoDB" id="2140489at2759"/>
<organism evidence="1 2">
    <name type="scientific">Exophiala sideris</name>
    <dbReference type="NCBI Taxonomy" id="1016849"/>
    <lineage>
        <taxon>Eukaryota</taxon>
        <taxon>Fungi</taxon>
        <taxon>Dikarya</taxon>
        <taxon>Ascomycota</taxon>
        <taxon>Pezizomycotina</taxon>
        <taxon>Eurotiomycetes</taxon>
        <taxon>Chaetothyriomycetidae</taxon>
        <taxon>Chaetothyriales</taxon>
        <taxon>Herpotrichiellaceae</taxon>
        <taxon>Exophiala</taxon>
    </lineage>
</organism>
<dbReference type="STRING" id="1016849.A0A0D1Y3J5"/>
<name>A0A0D1Y3J5_9EURO</name>
<sequence>MATVLSTRSLSLGKGHEERVENMAIINVSAIDELQHPPTNDQDGDGRPQWLTVSPYLEPEHLLDLRTLDVPNRLLALALTTLTPATTEYATARYDDAFDWASLMLHLKSLALSEGFRWTQQEFYVVEFRSKLKADIDVDLLFKLDKFSHAEATQAGNLLKYWYGVPSAERRNLATCLWRSKEDAILGGIGPWHKQARGVIATMYEQIDVKGLRLTIGDDCESWSFAPYG</sequence>
<proteinExistence type="predicted"/>
<dbReference type="HOGENOM" id="CLU_068116_2_0_1"/>
<dbReference type="EMBL" id="KN846954">
    <property type="protein sequence ID" value="KIV77397.1"/>
    <property type="molecule type" value="Genomic_DNA"/>
</dbReference>
<evidence type="ECO:0000313" key="2">
    <source>
        <dbReference type="Proteomes" id="UP000053599"/>
    </source>
</evidence>
<dbReference type="AlphaFoldDB" id="A0A0D1Y3J5"/>